<dbReference type="PATRIC" id="fig|935700.4.peg.2011"/>
<feature type="transmembrane region" description="Helical" evidence="1">
    <location>
        <begin position="113"/>
        <end position="141"/>
    </location>
</feature>
<organism evidence="2 3">
    <name type="scientific">Jannaschia aquimarina</name>
    <dbReference type="NCBI Taxonomy" id="935700"/>
    <lineage>
        <taxon>Bacteria</taxon>
        <taxon>Pseudomonadati</taxon>
        <taxon>Pseudomonadota</taxon>
        <taxon>Alphaproteobacteria</taxon>
        <taxon>Rhodobacterales</taxon>
        <taxon>Roseobacteraceae</taxon>
        <taxon>Jannaschia</taxon>
    </lineage>
</organism>
<keyword evidence="1" id="KW-1133">Transmembrane helix</keyword>
<keyword evidence="1" id="KW-0812">Transmembrane</keyword>
<name>A0A0D1D8Y3_9RHOB</name>
<accession>A0A0D1D8Y3</accession>
<feature type="transmembrane region" description="Helical" evidence="1">
    <location>
        <begin position="197"/>
        <end position="218"/>
    </location>
</feature>
<dbReference type="EMBL" id="JYFE01000036">
    <property type="protein sequence ID" value="KIT16348.1"/>
    <property type="molecule type" value="Genomic_DNA"/>
</dbReference>
<feature type="transmembrane region" description="Helical" evidence="1">
    <location>
        <begin position="162"/>
        <end position="185"/>
    </location>
</feature>
<feature type="transmembrane region" description="Helical" evidence="1">
    <location>
        <begin position="74"/>
        <end position="101"/>
    </location>
</feature>
<dbReference type="OrthoDB" id="7704696at2"/>
<proteinExistence type="predicted"/>
<dbReference type="AlphaFoldDB" id="A0A0D1D8Y3"/>
<comment type="caution">
    <text evidence="2">The sequence shown here is derived from an EMBL/GenBank/DDBJ whole genome shotgun (WGS) entry which is preliminary data.</text>
</comment>
<feature type="transmembrane region" description="Helical" evidence="1">
    <location>
        <begin position="34"/>
        <end position="53"/>
    </location>
</feature>
<dbReference type="RefSeq" id="WP_141134362.1">
    <property type="nucleotide sequence ID" value="NZ_FZPF01000009.1"/>
</dbReference>
<keyword evidence="3" id="KW-1185">Reference proteome</keyword>
<evidence type="ECO:0000313" key="2">
    <source>
        <dbReference type="EMBL" id="KIT16348.1"/>
    </source>
</evidence>
<gene>
    <name evidence="2" type="ORF">jaqu_19440</name>
</gene>
<sequence>MQSFKTYLRLLPLLAAVALMMEAAALLVSSSSSIGTTVVVHILVTMAFYRAILLNESYSIRGTPYATEKRAANLPFLPFAGRILLFFLPLAAVFASAIVALPTPTEHENQTAARALLALGMTTLVFPFWGALAGTMLPAAATGGDSSFRSALRRGRQTYWRTVGRLFAGPVLFQASVLVLVVTAVPRMPIFATDNPPIWMTLVVSTLGTTIAFFTPLLTSTALSMAYRVAEFEA</sequence>
<keyword evidence="1" id="KW-0472">Membrane</keyword>
<evidence type="ECO:0000313" key="3">
    <source>
        <dbReference type="Proteomes" id="UP000032232"/>
    </source>
</evidence>
<protein>
    <submittedName>
        <fullName evidence="2">Uncharacterized protein</fullName>
    </submittedName>
</protein>
<reference evidence="2 3" key="1">
    <citation type="submission" date="2015-02" db="EMBL/GenBank/DDBJ databases">
        <title>Genome Sequence of Jannaschia aquimarina DSM28248, a member of the Roseobacter clade.</title>
        <authorList>
            <person name="Voget S."/>
            <person name="Daniel R."/>
        </authorList>
    </citation>
    <scope>NUCLEOTIDE SEQUENCE [LARGE SCALE GENOMIC DNA]</scope>
    <source>
        <strain evidence="2 3">GSW-M26</strain>
    </source>
</reference>
<dbReference type="Proteomes" id="UP000032232">
    <property type="component" value="Unassembled WGS sequence"/>
</dbReference>
<feature type="transmembrane region" description="Helical" evidence="1">
    <location>
        <begin position="7"/>
        <end position="28"/>
    </location>
</feature>
<evidence type="ECO:0000256" key="1">
    <source>
        <dbReference type="SAM" id="Phobius"/>
    </source>
</evidence>